<dbReference type="AlphaFoldDB" id="A0A166N8E6"/>
<keyword evidence="2" id="KW-1185">Reference proteome</keyword>
<dbReference type="OrthoDB" id="1727108at2759"/>
<dbReference type="Proteomes" id="UP000077266">
    <property type="component" value="Unassembled WGS sequence"/>
</dbReference>
<reference evidence="1 2" key="1">
    <citation type="journal article" date="2016" name="Mol. Biol. Evol.">
        <title>Comparative Genomics of Early-Diverging Mushroom-Forming Fungi Provides Insights into the Origins of Lignocellulose Decay Capabilities.</title>
        <authorList>
            <person name="Nagy L.G."/>
            <person name="Riley R."/>
            <person name="Tritt A."/>
            <person name="Adam C."/>
            <person name="Daum C."/>
            <person name="Floudas D."/>
            <person name="Sun H."/>
            <person name="Yadav J.S."/>
            <person name="Pangilinan J."/>
            <person name="Larsson K.H."/>
            <person name="Matsuura K."/>
            <person name="Barry K."/>
            <person name="Labutti K."/>
            <person name="Kuo R."/>
            <person name="Ohm R.A."/>
            <person name="Bhattacharya S.S."/>
            <person name="Shirouzu T."/>
            <person name="Yoshinaga Y."/>
            <person name="Martin F.M."/>
            <person name="Grigoriev I.V."/>
            <person name="Hibbett D.S."/>
        </authorList>
    </citation>
    <scope>NUCLEOTIDE SEQUENCE [LARGE SCALE GENOMIC DNA]</scope>
    <source>
        <strain evidence="1 2">HHB12029</strain>
    </source>
</reference>
<proteinExistence type="predicted"/>
<protein>
    <submittedName>
        <fullName evidence="1">Uncharacterized protein</fullName>
    </submittedName>
</protein>
<organism evidence="1 2">
    <name type="scientific">Exidia glandulosa HHB12029</name>
    <dbReference type="NCBI Taxonomy" id="1314781"/>
    <lineage>
        <taxon>Eukaryota</taxon>
        <taxon>Fungi</taxon>
        <taxon>Dikarya</taxon>
        <taxon>Basidiomycota</taxon>
        <taxon>Agaricomycotina</taxon>
        <taxon>Agaricomycetes</taxon>
        <taxon>Auriculariales</taxon>
        <taxon>Exidiaceae</taxon>
        <taxon>Exidia</taxon>
    </lineage>
</organism>
<dbReference type="InParanoid" id="A0A166N8E6"/>
<dbReference type="EMBL" id="KV426736">
    <property type="protein sequence ID" value="KZV78872.1"/>
    <property type="molecule type" value="Genomic_DNA"/>
</dbReference>
<accession>A0A166N8E6</accession>
<evidence type="ECO:0000313" key="1">
    <source>
        <dbReference type="EMBL" id="KZV78872.1"/>
    </source>
</evidence>
<sequence length="73" mass="8187">MQCDSMRPAPCWRSSLECRWSHCECSSGAMLAYFNLEVVHGQSVWLADFLSIQPLLVAPLRYVAATISHSESI</sequence>
<name>A0A166N8E6_EXIGL</name>
<evidence type="ECO:0000313" key="2">
    <source>
        <dbReference type="Proteomes" id="UP000077266"/>
    </source>
</evidence>
<gene>
    <name evidence="1" type="ORF">EXIGLDRAFT_736333</name>
</gene>